<dbReference type="PROSITE" id="PS50082">
    <property type="entry name" value="WD_REPEATS_2"/>
    <property type="match status" value="14"/>
</dbReference>
<evidence type="ECO:0000259" key="5">
    <source>
        <dbReference type="Pfam" id="PF00089"/>
    </source>
</evidence>
<keyword evidence="2" id="KW-0677">Repeat</keyword>
<feature type="repeat" description="WD" evidence="3">
    <location>
        <begin position="755"/>
        <end position="796"/>
    </location>
</feature>
<dbReference type="InterPro" id="IPR049052">
    <property type="entry name" value="nSTAND1"/>
</dbReference>
<feature type="repeat" description="WD" evidence="3">
    <location>
        <begin position="1258"/>
        <end position="1299"/>
    </location>
</feature>
<dbReference type="InterPro" id="IPR001254">
    <property type="entry name" value="Trypsin_dom"/>
</dbReference>
<dbReference type="OrthoDB" id="134501at2"/>
<protein>
    <submittedName>
        <fullName evidence="7">Uncharacterized protein</fullName>
    </submittedName>
</protein>
<dbReference type="Gene3D" id="2.40.10.10">
    <property type="entry name" value="Trypsin-like serine proteases"/>
    <property type="match status" value="2"/>
</dbReference>
<dbReference type="InterPro" id="IPR001680">
    <property type="entry name" value="WD40_rpt"/>
</dbReference>
<dbReference type="Pfam" id="PF00089">
    <property type="entry name" value="Trypsin"/>
    <property type="match status" value="1"/>
</dbReference>
<feature type="region of interest" description="Disordered" evidence="4">
    <location>
        <begin position="940"/>
        <end position="961"/>
    </location>
</feature>
<dbReference type="RefSeq" id="WP_126912915.1">
    <property type="nucleotide sequence ID" value="NZ_CP034587.1"/>
</dbReference>
<feature type="repeat" description="WD" evidence="3">
    <location>
        <begin position="1132"/>
        <end position="1173"/>
    </location>
</feature>
<organism evidence="7 8">
    <name type="scientific">Streptomyces luteoverticillatus</name>
    <name type="common">Streptoverticillium luteoverticillatus</name>
    <dbReference type="NCBI Taxonomy" id="66425"/>
    <lineage>
        <taxon>Bacteria</taxon>
        <taxon>Bacillati</taxon>
        <taxon>Actinomycetota</taxon>
        <taxon>Actinomycetes</taxon>
        <taxon>Kitasatosporales</taxon>
        <taxon>Streptomycetaceae</taxon>
        <taxon>Streptomyces</taxon>
    </lineage>
</organism>
<feature type="repeat" description="WD" evidence="3">
    <location>
        <begin position="839"/>
        <end position="871"/>
    </location>
</feature>
<feature type="repeat" description="WD" evidence="3">
    <location>
        <begin position="1300"/>
        <end position="1333"/>
    </location>
</feature>
<evidence type="ECO:0000313" key="7">
    <source>
        <dbReference type="EMBL" id="AZQ70350.1"/>
    </source>
</evidence>
<gene>
    <name evidence="7" type="ORF">EKH77_03165</name>
</gene>
<keyword evidence="1 3" id="KW-0853">WD repeat</keyword>
<dbReference type="InterPro" id="IPR009003">
    <property type="entry name" value="Peptidase_S1_PA"/>
</dbReference>
<dbReference type="SUPFAM" id="SSF52540">
    <property type="entry name" value="P-loop containing nucleoside triphosphate hydrolases"/>
    <property type="match status" value="1"/>
</dbReference>
<feature type="repeat" description="WD" evidence="3">
    <location>
        <begin position="1090"/>
        <end position="1131"/>
    </location>
</feature>
<reference evidence="7 8" key="1">
    <citation type="submission" date="2018-12" db="EMBL/GenBank/DDBJ databases">
        <title>The whole draft genome of Streptomyce luteoverticillatus CGMCC 15060.</title>
        <authorList>
            <person name="Feng Z."/>
            <person name="Chen G."/>
            <person name="Zhang J."/>
            <person name="Zhu H."/>
            <person name="Yu X."/>
            <person name="Zhang W."/>
            <person name="Zhang X."/>
        </authorList>
    </citation>
    <scope>NUCLEOTIDE SEQUENCE [LARGE SCALE GENOMIC DNA]</scope>
    <source>
        <strain evidence="7 8">CGMCC 15060</strain>
    </source>
</reference>
<proteinExistence type="predicted"/>
<dbReference type="InterPro" id="IPR027417">
    <property type="entry name" value="P-loop_NTPase"/>
</dbReference>
<feature type="repeat" description="WD" evidence="3">
    <location>
        <begin position="1174"/>
        <end position="1215"/>
    </location>
</feature>
<dbReference type="GO" id="GO:0006508">
    <property type="term" value="P:proteolysis"/>
    <property type="evidence" value="ECO:0007669"/>
    <property type="project" value="InterPro"/>
</dbReference>
<dbReference type="Pfam" id="PF20703">
    <property type="entry name" value="nSTAND1"/>
    <property type="match status" value="1"/>
</dbReference>
<evidence type="ECO:0000256" key="4">
    <source>
        <dbReference type="SAM" id="MobiDB-lite"/>
    </source>
</evidence>
<accession>A0A3Q9FWL4</accession>
<dbReference type="SUPFAM" id="SSF50978">
    <property type="entry name" value="WD40 repeat-like"/>
    <property type="match status" value="2"/>
</dbReference>
<dbReference type="InterPro" id="IPR020472">
    <property type="entry name" value="WD40_PAC1"/>
</dbReference>
<feature type="repeat" description="WD" evidence="3">
    <location>
        <begin position="1216"/>
        <end position="1257"/>
    </location>
</feature>
<evidence type="ECO:0000313" key="8">
    <source>
        <dbReference type="Proteomes" id="UP000267900"/>
    </source>
</evidence>
<evidence type="ECO:0000256" key="1">
    <source>
        <dbReference type="ARBA" id="ARBA00022574"/>
    </source>
</evidence>
<dbReference type="PANTHER" id="PTHR19879">
    <property type="entry name" value="TRANSCRIPTION INITIATION FACTOR TFIID"/>
    <property type="match status" value="1"/>
</dbReference>
<feature type="repeat" description="WD" evidence="3">
    <location>
        <begin position="964"/>
        <end position="997"/>
    </location>
</feature>
<evidence type="ECO:0000259" key="6">
    <source>
        <dbReference type="Pfam" id="PF20703"/>
    </source>
</evidence>
<dbReference type="SUPFAM" id="SSF50494">
    <property type="entry name" value="Trypsin-like serine proteases"/>
    <property type="match status" value="1"/>
</dbReference>
<sequence length="1374" mass="145114">MKTASKVVRAVAQILDADGGVAGTGFAVAADTVITCAHVVRAAGHGPGATVWVAFPHANAAGHVQAHVLPGPWRPPGAQDIAVLRLKSAPPGMDALSLGSAEGCRGHRVRTFGFPAQAPPGGHFGYAEAGDLLAGGNGADSTLLQLTDANDITTGFSGGPVIDEMTGLVIGMVTSIAAPDRHLKGLSVAYATPTQVLREAWRELVEQEVSPYRGLEPFTAEHSEWFHGRDAAVHGVLEALGTQRRLLLLLGPSGAGKSSLVQAGVLPALAAGGLPGSDRWLPLVVRPGQDLVAELEHAGLTVAATDGIMPSVRRRLAAEPGHDRVLLVIDQFEEILARPAPGESRIPEKCAAAAQALMAPGTELAVILVMRDDFYPQLAALAPELLAAATPGLLNVPAALSTPELRAIITRPARAAGARFEDGLPERIISDVLAASPTRQASTTLLPPLELALSQLWERRSDGRLTHQAYQQLGAITGTLTAWCNTALHQLPSGHRPVARRVLTALVRPADESHGTPATRQQVPLTRLRALATEAARPEHGRAFDDVLAALTRHRIVTTRTATERGGAPGEPTAELIHDSLIRDWGDLRDWVAQDHRFQVWLHRTAGQQARHIISGLPGDLLHGTDLAEGRDWARRRPLPEEIAEFLTASQERQQAGVRRGRLVNTVLAGLLALALIATGVAFWEMQTAVDARHKILAEQHKTQSRQLAAQSGALIDTQPDLASLLAVQAYRTSPTDEAKASLYRAVALPLRHRLTTHTARVNAVAFSPDGRILATGGADRTVRLWDTATGEARGTLEGHTDIVSSVAFGPDGRTLATGGADGSARLWDMPSRRLRGVISGTGSAVESVAFSPDGTALATGTRDGAARLWNTADSSIRSGLIGHTDAVRSVAFSPDGKNLATGGTDRTVLLWNTASGEIQRRIESIDAVRSVAFSPDGRTLATGEGDGSTRLWDTGSGQSRGTVATRADHVGSVAFSPDGRTLAVGGSDASVRLWDIAARGFTAAFAGHHGMVMSVAFSPDGRSLATGGTDRTVRLWNTTGRESRSTLTGATGTVNTVAFSPDGRSLAMGGEDRTVQLWDVTGSTPRRSLTVRTDPVSSLAFSPDSRILATAGGGRTVRLWDSVDGETRGTFTDPDSDVESVAFSPDGRTMATGSADGIVRLWDVANVEMKEKLSGHADRVQSVAFSPDGRILATGGRDRTVWLWDVADGRSRNILTGHTDQVNAVAFSPDGKTLATGGADKTVRLWDVANGIPRDTLPEHEGSVQSVAYSPDGKTLATSGDDKTVRLRNTTDGEIRRTLTGHTGHVRSVAFSPDSDTLATGSDDKTVRLWTVGVPDAAEAARTLCRALHRDFTYPERSAYLRDLPSGPACPDS</sequence>
<dbReference type="PROSITE" id="PS00678">
    <property type="entry name" value="WD_REPEATS_1"/>
    <property type="match status" value="7"/>
</dbReference>
<dbReference type="Pfam" id="PF00400">
    <property type="entry name" value="WD40"/>
    <property type="match status" value="14"/>
</dbReference>
<dbReference type="InterPro" id="IPR015943">
    <property type="entry name" value="WD40/YVTN_repeat-like_dom_sf"/>
</dbReference>
<dbReference type="SMART" id="SM00320">
    <property type="entry name" value="WD40"/>
    <property type="match status" value="14"/>
</dbReference>
<feature type="domain" description="Novel STAND NTPase 1" evidence="6">
    <location>
        <begin position="211"/>
        <end position="605"/>
    </location>
</feature>
<feature type="repeat" description="WD" evidence="3">
    <location>
        <begin position="797"/>
        <end position="838"/>
    </location>
</feature>
<keyword evidence="8" id="KW-1185">Reference proteome</keyword>
<feature type="repeat" description="WD" evidence="3">
    <location>
        <begin position="1006"/>
        <end position="1047"/>
    </location>
</feature>
<dbReference type="InterPro" id="IPR036322">
    <property type="entry name" value="WD40_repeat_dom_sf"/>
</dbReference>
<dbReference type="Gene3D" id="2.130.10.10">
    <property type="entry name" value="YVTN repeat-like/Quinoprotein amine dehydrogenase"/>
    <property type="match status" value="6"/>
</dbReference>
<dbReference type="PANTHER" id="PTHR19879:SF9">
    <property type="entry name" value="TRANSCRIPTION INITIATION FACTOR TFIID SUBUNIT 5"/>
    <property type="match status" value="1"/>
</dbReference>
<feature type="repeat" description="WD" evidence="3">
    <location>
        <begin position="1048"/>
        <end position="1089"/>
    </location>
</feature>
<dbReference type="PRINTS" id="PR00320">
    <property type="entry name" value="GPROTEINBRPT"/>
</dbReference>
<dbReference type="Gene3D" id="3.40.50.300">
    <property type="entry name" value="P-loop containing nucleotide triphosphate hydrolases"/>
    <property type="match status" value="1"/>
</dbReference>
<dbReference type="InterPro" id="IPR019775">
    <property type="entry name" value="WD40_repeat_CS"/>
</dbReference>
<feature type="repeat" description="WD" evidence="3">
    <location>
        <begin position="927"/>
        <end position="963"/>
    </location>
</feature>
<dbReference type="InterPro" id="IPR043504">
    <property type="entry name" value="Peptidase_S1_PA_chymotrypsin"/>
</dbReference>
<evidence type="ECO:0000256" key="2">
    <source>
        <dbReference type="ARBA" id="ARBA00022737"/>
    </source>
</evidence>
<dbReference type="PROSITE" id="PS50294">
    <property type="entry name" value="WD_REPEATS_REGION"/>
    <property type="match status" value="14"/>
</dbReference>
<dbReference type="GO" id="GO:0004252">
    <property type="term" value="F:serine-type endopeptidase activity"/>
    <property type="evidence" value="ECO:0007669"/>
    <property type="project" value="InterPro"/>
</dbReference>
<feature type="repeat" description="WD" evidence="3">
    <location>
        <begin position="881"/>
        <end position="922"/>
    </location>
</feature>
<evidence type="ECO:0000256" key="3">
    <source>
        <dbReference type="PROSITE-ProRule" id="PRU00221"/>
    </source>
</evidence>
<dbReference type="Proteomes" id="UP000267900">
    <property type="component" value="Chromosome"/>
</dbReference>
<name>A0A3Q9FWL4_STRLT</name>
<feature type="domain" description="Peptidase S1" evidence="5">
    <location>
        <begin position="20"/>
        <end position="178"/>
    </location>
</feature>
<dbReference type="CDD" id="cd00200">
    <property type="entry name" value="WD40"/>
    <property type="match status" value="2"/>
</dbReference>
<dbReference type="EMBL" id="CP034587">
    <property type="protein sequence ID" value="AZQ70350.1"/>
    <property type="molecule type" value="Genomic_DNA"/>
</dbReference>